<feature type="domain" description="DUF4832" evidence="1">
    <location>
        <begin position="259"/>
        <end position="464"/>
    </location>
</feature>
<reference evidence="3" key="1">
    <citation type="submission" date="2019-08" db="EMBL/GenBank/DDBJ databases">
        <authorList>
            <person name="Kucharzyk K."/>
            <person name="Murdoch R.W."/>
            <person name="Higgins S."/>
            <person name="Loffler F."/>
        </authorList>
    </citation>
    <scope>NUCLEOTIDE SEQUENCE</scope>
</reference>
<dbReference type="AlphaFoldDB" id="A0A644VML5"/>
<evidence type="ECO:0000259" key="1">
    <source>
        <dbReference type="Pfam" id="PF16116"/>
    </source>
</evidence>
<dbReference type="InterPro" id="IPR032379">
    <property type="entry name" value="DUF4874"/>
</dbReference>
<evidence type="ECO:0000259" key="2">
    <source>
        <dbReference type="Pfam" id="PF16173"/>
    </source>
</evidence>
<name>A0A644VML5_9ZZZZ</name>
<organism evidence="3">
    <name type="scientific">bioreactor metagenome</name>
    <dbReference type="NCBI Taxonomy" id="1076179"/>
    <lineage>
        <taxon>unclassified sequences</taxon>
        <taxon>metagenomes</taxon>
        <taxon>ecological metagenomes</taxon>
    </lineage>
</organism>
<evidence type="ECO:0008006" key="4">
    <source>
        <dbReference type="Google" id="ProtNLM"/>
    </source>
</evidence>
<dbReference type="InterPro" id="IPR032267">
    <property type="entry name" value="DUF4832"/>
</dbReference>
<evidence type="ECO:0000313" key="3">
    <source>
        <dbReference type="EMBL" id="MPL92581.1"/>
    </source>
</evidence>
<sequence length="502" mass="56682">MCTFMLKTQNIIIDGISNDWKNVPIISEPGEFPYTKVQVSGDSLLYMMQLSPATPEANIQKINYAPDNVTIFPNPERGFYKHTESILGSSGSLNENTLRSYMKNDNIALILRVYYLTNFKSAALSSTALQRLDTDMDVLRKAGLKCILRFAYTNQMPGEDAPLEIVKQHLDQLAPYFVKHADVIAFMQAGFAGPWGEWHSSSNNLTTPAASSEILNKILACLPADRMVQVRTPNYKQRFLDRTTALTNNEGFDQSKVARIGHHNDCFMASINDYGTYKEVEIEKAYLNSECLYVPSGGETCPPSGIDPADCTKAQQEMRFLRWTYLNDDYYRGVNDQWIVQGCMDNIKREMGYRFQLKSGVFTRVLAPGAAFNARIIIQNSGYAPLYNKRNIELILRNNQNNMIYVAKINTDPRLWQPLTENLIDVTIGIPANIPSGTYSLLLNLPDAYAGISNRPEYAVRFANQQVWEASTGYNNLLVNINIDDNTAETGTYQGEHYFMPE</sequence>
<feature type="domain" description="DUF4874" evidence="2">
    <location>
        <begin position="74"/>
        <end position="235"/>
    </location>
</feature>
<comment type="caution">
    <text evidence="3">The sequence shown here is derived from an EMBL/GenBank/DDBJ whole genome shotgun (WGS) entry which is preliminary data.</text>
</comment>
<gene>
    <name evidence="3" type="ORF">SDC9_38690</name>
</gene>
<accession>A0A644VML5</accession>
<dbReference type="EMBL" id="VSSQ01000363">
    <property type="protein sequence ID" value="MPL92581.1"/>
    <property type="molecule type" value="Genomic_DNA"/>
</dbReference>
<proteinExistence type="predicted"/>
<dbReference type="Pfam" id="PF16173">
    <property type="entry name" value="DUF4874"/>
    <property type="match status" value="1"/>
</dbReference>
<dbReference type="Pfam" id="PF16116">
    <property type="entry name" value="DUF4832"/>
    <property type="match status" value="1"/>
</dbReference>
<protein>
    <recommendedName>
        <fullName evidence="4">DUF4832 domain-containing protein</fullName>
    </recommendedName>
</protein>